<evidence type="ECO:0000256" key="1">
    <source>
        <dbReference type="SAM" id="MobiDB-lite"/>
    </source>
</evidence>
<organism evidence="2 3">
    <name type="scientific">Paenibacillus mucilaginosus (strain KNP414)</name>
    <dbReference type="NCBI Taxonomy" id="1036673"/>
    <lineage>
        <taxon>Bacteria</taxon>
        <taxon>Bacillati</taxon>
        <taxon>Bacillota</taxon>
        <taxon>Bacilli</taxon>
        <taxon>Bacillales</taxon>
        <taxon>Paenibacillaceae</taxon>
        <taxon>Paenibacillus</taxon>
    </lineage>
</organism>
<sequence length="49" mass="5139">MQAAGDCGALKDVNIRCVPWTPARPPGAAEDLTKKPNQPQLSSGGSAFW</sequence>
<gene>
    <name evidence="2" type="ordered locus">KNP414_07399</name>
</gene>
<dbReference type="HOGENOM" id="CLU_3138582_0_0_9"/>
<feature type="compositionally biased region" description="Polar residues" evidence="1">
    <location>
        <begin position="35"/>
        <end position="49"/>
    </location>
</feature>
<proteinExistence type="predicted"/>
<evidence type="ECO:0000313" key="3">
    <source>
        <dbReference type="Proteomes" id="UP000006620"/>
    </source>
</evidence>
<evidence type="ECO:0000313" key="2">
    <source>
        <dbReference type="EMBL" id="AEI45903.1"/>
    </source>
</evidence>
<dbReference type="KEGG" id="pms:KNP414_07399"/>
<dbReference type="EMBL" id="CP002869">
    <property type="protein sequence ID" value="AEI45903.1"/>
    <property type="molecule type" value="Genomic_DNA"/>
</dbReference>
<accession>F8FPT6</accession>
<name>F8FPT6_PAEMK</name>
<feature type="region of interest" description="Disordered" evidence="1">
    <location>
        <begin position="21"/>
        <end position="49"/>
    </location>
</feature>
<dbReference type="PATRIC" id="fig|1036673.3.peg.6904"/>
<protein>
    <submittedName>
        <fullName evidence="2">Uncharacterized protein</fullName>
    </submittedName>
</protein>
<dbReference type="AlphaFoldDB" id="F8FPT6"/>
<reference evidence="2 3" key="2">
    <citation type="journal article" date="2013" name="Genome Announc.">
        <title>Genome Sequence of Growth-Improving Paenibacillus mucilaginosus Strain KNP414.</title>
        <authorList>
            <person name="Lu J.J."/>
            <person name="Wang J.F."/>
            <person name="Hu X.F."/>
        </authorList>
    </citation>
    <scope>NUCLEOTIDE SEQUENCE [LARGE SCALE GENOMIC DNA]</scope>
    <source>
        <strain evidence="2 3">KNP414</strain>
    </source>
</reference>
<dbReference type="Proteomes" id="UP000006620">
    <property type="component" value="Chromosome"/>
</dbReference>
<reference evidence="3" key="1">
    <citation type="submission" date="2011-06" db="EMBL/GenBank/DDBJ databases">
        <title>Complete genome sequence of Paenibacillus mucilaginosus KNP414.</title>
        <authorList>
            <person name="Wang J."/>
            <person name="Hu S."/>
            <person name="Hu X."/>
            <person name="Zhang B."/>
            <person name="Dong D."/>
            <person name="Zhang S."/>
            <person name="Zhao K."/>
            <person name="Wu D."/>
        </authorList>
    </citation>
    <scope>NUCLEOTIDE SEQUENCE [LARGE SCALE GENOMIC DNA]</scope>
    <source>
        <strain evidence="3">KNP414</strain>
    </source>
</reference>